<evidence type="ECO:0000313" key="3">
    <source>
        <dbReference type="EMBL" id="RAV20900.1"/>
    </source>
</evidence>
<reference evidence="3 4" key="1">
    <citation type="journal article" date="2009" name="Int. J. Syst. Evol. Microbiol.">
        <title>Paenibacillus contaminans sp. nov., isolated from a contaminated laboratory plate.</title>
        <authorList>
            <person name="Chou J.H."/>
            <person name="Lee J.H."/>
            <person name="Lin M.C."/>
            <person name="Chang P.S."/>
            <person name="Arun A.B."/>
            <person name="Young C.C."/>
            <person name="Chen W.M."/>
        </authorList>
    </citation>
    <scope>NUCLEOTIDE SEQUENCE [LARGE SCALE GENOMIC DNA]</scope>
    <source>
        <strain evidence="3 4">CKOBP-6</strain>
    </source>
</reference>
<name>A0A329MMR3_9BACL</name>
<evidence type="ECO:0000313" key="4">
    <source>
        <dbReference type="Proteomes" id="UP000250369"/>
    </source>
</evidence>
<feature type="signal peptide" evidence="1">
    <location>
        <begin position="1"/>
        <end position="24"/>
    </location>
</feature>
<comment type="caution">
    <text evidence="3">The sequence shown here is derived from an EMBL/GenBank/DDBJ whole genome shotgun (WGS) entry which is preliminary data.</text>
</comment>
<dbReference type="Proteomes" id="UP000250369">
    <property type="component" value="Unassembled WGS sequence"/>
</dbReference>
<feature type="chain" id="PRO_5039671817" description="YtkA-like domain-containing protein" evidence="1">
    <location>
        <begin position="25"/>
        <end position="138"/>
    </location>
</feature>
<dbReference type="PROSITE" id="PS51257">
    <property type="entry name" value="PROKAR_LIPOPROTEIN"/>
    <property type="match status" value="1"/>
</dbReference>
<dbReference type="EMBL" id="QMFB01000006">
    <property type="protein sequence ID" value="RAV20900.1"/>
    <property type="molecule type" value="Genomic_DNA"/>
</dbReference>
<accession>A0A329MMR3</accession>
<proteinExistence type="predicted"/>
<dbReference type="AlphaFoldDB" id="A0A329MMR3"/>
<sequence length="138" mass="15156">MRRYNQLKKQLSLLLIGIISLVSATACTSGSAVQSEPVQVEIKTVQDPVYSGRATLIEAHVKQGSETVKDAQEVKFEIKKKDHANPESIVAAHWQDGVYRIKKLFPQDGTYEITAHVTARDSIVSPQKELVVGAATVQ</sequence>
<dbReference type="InterPro" id="IPR032693">
    <property type="entry name" value="YtkA-like_dom"/>
</dbReference>
<protein>
    <recommendedName>
        <fullName evidence="2">YtkA-like domain-containing protein</fullName>
    </recommendedName>
</protein>
<dbReference type="Pfam" id="PF13115">
    <property type="entry name" value="YtkA"/>
    <property type="match status" value="1"/>
</dbReference>
<keyword evidence="4" id="KW-1185">Reference proteome</keyword>
<evidence type="ECO:0000259" key="2">
    <source>
        <dbReference type="Pfam" id="PF13115"/>
    </source>
</evidence>
<feature type="domain" description="YtkA-like" evidence="2">
    <location>
        <begin position="34"/>
        <end position="116"/>
    </location>
</feature>
<organism evidence="3 4">
    <name type="scientific">Paenibacillus contaminans</name>
    <dbReference type="NCBI Taxonomy" id="450362"/>
    <lineage>
        <taxon>Bacteria</taxon>
        <taxon>Bacillati</taxon>
        <taxon>Bacillota</taxon>
        <taxon>Bacilli</taxon>
        <taxon>Bacillales</taxon>
        <taxon>Paenibacillaceae</taxon>
        <taxon>Paenibacillus</taxon>
    </lineage>
</organism>
<evidence type="ECO:0000256" key="1">
    <source>
        <dbReference type="SAM" id="SignalP"/>
    </source>
</evidence>
<keyword evidence="1" id="KW-0732">Signal</keyword>
<gene>
    <name evidence="3" type="ORF">DQG23_12475</name>
</gene>